<feature type="non-terminal residue" evidence="1">
    <location>
        <position position="1"/>
    </location>
</feature>
<reference evidence="1 2" key="1">
    <citation type="journal article" date="2019" name="Genome Biol. Evol.">
        <title>The Rhododendron genome and chromosomal organization provide insight into shared whole-genome duplications across the heath family (Ericaceae).</title>
        <authorList>
            <person name="Soza V.L."/>
            <person name="Lindsley D."/>
            <person name="Waalkes A."/>
            <person name="Ramage E."/>
            <person name="Patwardhan R.P."/>
            <person name="Burton J.N."/>
            <person name="Adey A."/>
            <person name="Kumar A."/>
            <person name="Qiu R."/>
            <person name="Shendure J."/>
            <person name="Hall B."/>
        </authorList>
    </citation>
    <scope>NUCLEOTIDE SEQUENCE [LARGE SCALE GENOMIC DNA]</scope>
    <source>
        <strain evidence="1">RSF 1966-606</strain>
    </source>
</reference>
<gene>
    <name evidence="1" type="ORF">C3L33_07130</name>
</gene>
<protein>
    <submittedName>
        <fullName evidence="1">Uncharacterized protein</fullName>
    </submittedName>
</protein>
<evidence type="ECO:0000313" key="1">
    <source>
        <dbReference type="EMBL" id="KAE9460964.1"/>
    </source>
</evidence>
<keyword evidence="2" id="KW-1185">Reference proteome</keyword>
<dbReference type="OrthoDB" id="60843at2759"/>
<dbReference type="EMBL" id="QEFC01000993">
    <property type="protein sequence ID" value="KAE9460964.1"/>
    <property type="molecule type" value="Genomic_DNA"/>
</dbReference>
<organism evidence="1 2">
    <name type="scientific">Rhododendron williamsianum</name>
    <dbReference type="NCBI Taxonomy" id="262921"/>
    <lineage>
        <taxon>Eukaryota</taxon>
        <taxon>Viridiplantae</taxon>
        <taxon>Streptophyta</taxon>
        <taxon>Embryophyta</taxon>
        <taxon>Tracheophyta</taxon>
        <taxon>Spermatophyta</taxon>
        <taxon>Magnoliopsida</taxon>
        <taxon>eudicotyledons</taxon>
        <taxon>Gunneridae</taxon>
        <taxon>Pentapetalae</taxon>
        <taxon>asterids</taxon>
        <taxon>Ericales</taxon>
        <taxon>Ericaceae</taxon>
        <taxon>Ericoideae</taxon>
        <taxon>Rhodoreae</taxon>
        <taxon>Rhododendron</taxon>
    </lineage>
</organism>
<dbReference type="AlphaFoldDB" id="A0A6A4LY10"/>
<comment type="caution">
    <text evidence="1">The sequence shown here is derived from an EMBL/GenBank/DDBJ whole genome shotgun (WGS) entry which is preliminary data.</text>
</comment>
<sequence length="88" mass="10244">QKYRGQRYHFVLELTSFHTLKRYSPLPMFYITIFPPFLKVDKGGEDAFFVSSYNGGVIAVADGVSGYRSSFFIVFRWLLSMTDRLDMI</sequence>
<proteinExistence type="predicted"/>
<accession>A0A6A4LY10</accession>
<dbReference type="Proteomes" id="UP000428333">
    <property type="component" value="Linkage Group LG04"/>
</dbReference>
<name>A0A6A4LY10_9ERIC</name>
<evidence type="ECO:0000313" key="2">
    <source>
        <dbReference type="Proteomes" id="UP000428333"/>
    </source>
</evidence>